<name>A0ABD3BU80_9LAMI</name>
<feature type="compositionally biased region" description="Polar residues" evidence="1">
    <location>
        <begin position="748"/>
        <end position="758"/>
    </location>
</feature>
<evidence type="ECO:0000256" key="1">
    <source>
        <dbReference type="SAM" id="MobiDB-lite"/>
    </source>
</evidence>
<keyword evidence="4" id="KW-1185">Reference proteome</keyword>
<protein>
    <submittedName>
        <fullName evidence="3">Uncharacterized protein</fullName>
    </submittedName>
</protein>
<feature type="transmembrane region" description="Helical" evidence="2">
    <location>
        <begin position="689"/>
        <end position="706"/>
    </location>
</feature>
<dbReference type="PANTHER" id="PTHR34775">
    <property type="entry name" value="TRANSMEMBRANE PROTEIN"/>
    <property type="match status" value="1"/>
</dbReference>
<gene>
    <name evidence="3" type="ORF">CASFOL_035970</name>
</gene>
<evidence type="ECO:0000313" key="3">
    <source>
        <dbReference type="EMBL" id="KAL3621058.1"/>
    </source>
</evidence>
<feature type="compositionally biased region" description="Polar residues" evidence="1">
    <location>
        <begin position="182"/>
        <end position="206"/>
    </location>
</feature>
<feature type="region of interest" description="Disordered" evidence="1">
    <location>
        <begin position="1"/>
        <end position="228"/>
    </location>
</feature>
<feature type="compositionally biased region" description="Basic and acidic residues" evidence="1">
    <location>
        <begin position="77"/>
        <end position="90"/>
    </location>
</feature>
<comment type="caution">
    <text evidence="3">The sequence shown here is derived from an EMBL/GenBank/DDBJ whole genome shotgun (WGS) entry which is preliminary data.</text>
</comment>
<dbReference type="AlphaFoldDB" id="A0ABD3BU80"/>
<feature type="compositionally biased region" description="Low complexity" evidence="1">
    <location>
        <begin position="1"/>
        <end position="32"/>
    </location>
</feature>
<keyword evidence="2" id="KW-0812">Transmembrane</keyword>
<evidence type="ECO:0000256" key="2">
    <source>
        <dbReference type="SAM" id="Phobius"/>
    </source>
</evidence>
<accession>A0ABD3BU80</accession>
<dbReference type="EMBL" id="JAVIJP010000066">
    <property type="protein sequence ID" value="KAL3621058.1"/>
    <property type="molecule type" value="Genomic_DNA"/>
</dbReference>
<reference evidence="4" key="1">
    <citation type="journal article" date="2024" name="IScience">
        <title>Strigolactones Initiate the Formation of Haustorium-like Structures in Castilleja.</title>
        <authorList>
            <person name="Buerger M."/>
            <person name="Peterson D."/>
            <person name="Chory J."/>
        </authorList>
    </citation>
    <scope>NUCLEOTIDE SEQUENCE [LARGE SCALE GENOMIC DNA]</scope>
</reference>
<keyword evidence="2" id="KW-0472">Membrane</keyword>
<dbReference type="PANTHER" id="PTHR34775:SF4">
    <property type="entry name" value="TRANSMEMBRANE PROTEIN"/>
    <property type="match status" value="1"/>
</dbReference>
<feature type="compositionally biased region" description="Polar residues" evidence="1">
    <location>
        <begin position="33"/>
        <end position="46"/>
    </location>
</feature>
<keyword evidence="2" id="KW-1133">Transmembrane helix</keyword>
<organism evidence="3 4">
    <name type="scientific">Castilleja foliolosa</name>
    <dbReference type="NCBI Taxonomy" id="1961234"/>
    <lineage>
        <taxon>Eukaryota</taxon>
        <taxon>Viridiplantae</taxon>
        <taxon>Streptophyta</taxon>
        <taxon>Embryophyta</taxon>
        <taxon>Tracheophyta</taxon>
        <taxon>Spermatophyta</taxon>
        <taxon>Magnoliopsida</taxon>
        <taxon>eudicotyledons</taxon>
        <taxon>Gunneridae</taxon>
        <taxon>Pentapetalae</taxon>
        <taxon>asterids</taxon>
        <taxon>lamiids</taxon>
        <taxon>Lamiales</taxon>
        <taxon>Orobanchaceae</taxon>
        <taxon>Pedicularideae</taxon>
        <taxon>Castillejinae</taxon>
        <taxon>Castilleja</taxon>
    </lineage>
</organism>
<dbReference type="Proteomes" id="UP001632038">
    <property type="component" value="Unassembled WGS sequence"/>
</dbReference>
<feature type="region of interest" description="Disordered" evidence="1">
    <location>
        <begin position="723"/>
        <end position="805"/>
    </location>
</feature>
<evidence type="ECO:0000313" key="4">
    <source>
        <dbReference type="Proteomes" id="UP001632038"/>
    </source>
</evidence>
<proteinExistence type="predicted"/>
<sequence length="840" mass="93547">MAAHSNRSPSPISSRSTNPNSRSSEIYSTSRSLNGNNSLAKPSALSNPKRLDPITPANSPSEFARRRSVGSGSCLRNSEEKENTDEKDQLMKTSKLQSPAKGSKSFMAPTISAASKFTPSPRKKPLVERNHPVRTSISLSDGKAMFFSNVPEDFEPNPEMGYKQNPKTVAESVQVPKPSKKVTFSDSQNAKEIVSDSDSLKTSCSPVWNPIAPLDADPSTRPYDPKTNYLSPRPQFLYYKPNARLNIESVMDLEDEIMSDNYSSDSEGSQDSEKEKLEDIAQSDRVIGFEDDFHLYEETEKEKLEAIDSADTSEGLLEYLEDDLREDHVSVDSEKEKVEAIESADKVMGLEEEMDEDGDVIYIEKKENKSLIFSRLVCFSMFMVVMLMAGCVSISVTRSRPFEEFGLKDFSFSDLGNLYRQSIVAANEKAAKVDFHGLVRRINHLAINCVSFISKVANELGEGENKMGPLKYVNLSDLQMGSWNSGHFRSNIDEVISEHVEEDDEFDEGLDTEMSNFEEEEAYGEDDDDKDENFENGIDEQESYVLEIEEKMSTIYSSGLDSEKSEDTQSQSETIDVPSLSADENFENEIDEQEGNVLEIEEKMPTDLDFEYSEDTQSQNETIALPSVSADDQLAAVTIPHDAIEIVPSETVGTEKSEDEMKSDVDSSTESVQNPIISEILASYAAKEILSIFVAILTVAAAFVVYQRKKIPGLAANAVDVQEENKQEMSSSNWQREVDDDGAIGESSCPSEASSYYRNSKREETRGGASEAQSLEGKTKRHHNQSKRESLASSSSEFTMGGSYGSFTTYEKISIKNDYGEEEIITPVRRSSRIRKFTSP</sequence>